<keyword evidence="1" id="KW-1133">Transmembrane helix</keyword>
<name>A0A0F8WEZ1_9ZZZZ</name>
<sequence>MINKETWIRIIGIVLTISLIVFMSYATIYWAEGPLQDVRGNLGGTFFWIGLMLVLLFRVTSFFIDASDMIFYPHRFIEGWSVRKWKK</sequence>
<feature type="transmembrane region" description="Helical" evidence="1">
    <location>
        <begin position="46"/>
        <end position="66"/>
    </location>
</feature>
<keyword evidence="1" id="KW-0472">Membrane</keyword>
<gene>
    <name evidence="2" type="ORF">LCGC14_3077750</name>
</gene>
<evidence type="ECO:0000313" key="2">
    <source>
        <dbReference type="EMBL" id="KKK55123.1"/>
    </source>
</evidence>
<keyword evidence="1" id="KW-0812">Transmembrane</keyword>
<feature type="transmembrane region" description="Helical" evidence="1">
    <location>
        <begin position="7"/>
        <end position="26"/>
    </location>
</feature>
<dbReference type="EMBL" id="LAZR01065649">
    <property type="protein sequence ID" value="KKK55123.1"/>
    <property type="molecule type" value="Genomic_DNA"/>
</dbReference>
<evidence type="ECO:0000256" key="1">
    <source>
        <dbReference type="SAM" id="Phobius"/>
    </source>
</evidence>
<accession>A0A0F8WEZ1</accession>
<organism evidence="2">
    <name type="scientific">marine sediment metagenome</name>
    <dbReference type="NCBI Taxonomy" id="412755"/>
    <lineage>
        <taxon>unclassified sequences</taxon>
        <taxon>metagenomes</taxon>
        <taxon>ecological metagenomes</taxon>
    </lineage>
</organism>
<proteinExistence type="predicted"/>
<comment type="caution">
    <text evidence="2">The sequence shown here is derived from an EMBL/GenBank/DDBJ whole genome shotgun (WGS) entry which is preliminary data.</text>
</comment>
<reference evidence="2" key="1">
    <citation type="journal article" date="2015" name="Nature">
        <title>Complex archaea that bridge the gap between prokaryotes and eukaryotes.</title>
        <authorList>
            <person name="Spang A."/>
            <person name="Saw J.H."/>
            <person name="Jorgensen S.L."/>
            <person name="Zaremba-Niedzwiedzka K."/>
            <person name="Martijn J."/>
            <person name="Lind A.E."/>
            <person name="van Eijk R."/>
            <person name="Schleper C."/>
            <person name="Guy L."/>
            <person name="Ettema T.J."/>
        </authorList>
    </citation>
    <scope>NUCLEOTIDE SEQUENCE</scope>
</reference>
<protein>
    <submittedName>
        <fullName evidence="2">Uncharacterized protein</fullName>
    </submittedName>
</protein>
<dbReference type="AlphaFoldDB" id="A0A0F8WEZ1"/>